<name>A0A423XRU5_9ENTR</name>
<reference evidence="1 2" key="1">
    <citation type="journal article" date="2018" name="Front. Microbiol.">
        <title>An Investigation of an Acute Gastroenteritis Outbreak: Cronobacter sakazakii, a Potential Cause of Food-Borne Illness.</title>
        <authorList>
            <person name="Yong W."/>
            <person name="Guo B."/>
            <person name="Shi X."/>
            <person name="Cheng T."/>
            <person name="Chen M."/>
            <person name="Jiang X."/>
            <person name="Ye Y."/>
            <person name="Wang J."/>
            <person name="Xie G."/>
            <person name="Ding J."/>
        </authorList>
    </citation>
    <scope>NUCLEOTIDE SEQUENCE [LARGE SCALE GENOMIC DNA]</scope>
    <source>
        <strain evidence="1 2">S1</strain>
    </source>
</reference>
<evidence type="ECO:0000313" key="2">
    <source>
        <dbReference type="Proteomes" id="UP000285793"/>
    </source>
</evidence>
<proteinExistence type="predicted"/>
<organism evidence="1 2">
    <name type="scientific">Cronobacter malonaticus</name>
    <dbReference type="NCBI Taxonomy" id="413503"/>
    <lineage>
        <taxon>Bacteria</taxon>
        <taxon>Pseudomonadati</taxon>
        <taxon>Pseudomonadota</taxon>
        <taxon>Gammaproteobacteria</taxon>
        <taxon>Enterobacterales</taxon>
        <taxon>Enterobacteriaceae</taxon>
        <taxon>Cronobacter</taxon>
    </lineage>
</organism>
<gene>
    <name evidence="1" type="ORF">C3E80_18015</name>
</gene>
<evidence type="ECO:0000313" key="1">
    <source>
        <dbReference type="EMBL" id="ROW59143.1"/>
    </source>
</evidence>
<dbReference type="EMBL" id="PQJL01000017">
    <property type="protein sequence ID" value="ROW59143.1"/>
    <property type="molecule type" value="Genomic_DNA"/>
</dbReference>
<protein>
    <submittedName>
        <fullName evidence="1">Uncharacterized protein</fullName>
    </submittedName>
</protein>
<dbReference type="AlphaFoldDB" id="A0A423XRU5"/>
<dbReference type="Proteomes" id="UP000285793">
    <property type="component" value="Unassembled WGS sequence"/>
</dbReference>
<comment type="caution">
    <text evidence="1">The sequence shown here is derived from an EMBL/GenBank/DDBJ whole genome shotgun (WGS) entry which is preliminary data.</text>
</comment>
<accession>A0A423XRU5</accession>
<sequence length="59" mass="6602">MDHWLFPYGDKGANLPCLTPALQHAPPCPPVLTSPPKCSILLPSFFLRPHAAAFDRQRY</sequence>